<dbReference type="AlphaFoldDB" id="A0A2S6GL61"/>
<evidence type="ECO:0000259" key="1">
    <source>
        <dbReference type="Pfam" id="PF04149"/>
    </source>
</evidence>
<comment type="caution">
    <text evidence="2">The sequence shown here is derived from an EMBL/GenBank/DDBJ whole genome shotgun (WGS) entry which is preliminary data.</text>
</comment>
<dbReference type="EMBL" id="PTIX01000012">
    <property type="protein sequence ID" value="PPK65967.1"/>
    <property type="molecule type" value="Genomic_DNA"/>
</dbReference>
<accession>A0A2S6GL61</accession>
<dbReference type="InterPro" id="IPR007278">
    <property type="entry name" value="DUF397"/>
</dbReference>
<evidence type="ECO:0000313" key="3">
    <source>
        <dbReference type="Proteomes" id="UP000239203"/>
    </source>
</evidence>
<keyword evidence="3" id="KW-1185">Reference proteome</keyword>
<gene>
    <name evidence="2" type="ORF">CLV40_112235</name>
</gene>
<dbReference type="OrthoDB" id="3430276at2"/>
<sequence length="57" mass="6496">MKRPEASWRKSSRCGTANCVEVAFLNPTTVLTRDSKQNEGPALRFGHTEWQKFLSEV</sequence>
<evidence type="ECO:0000313" key="2">
    <source>
        <dbReference type="EMBL" id="PPK65967.1"/>
    </source>
</evidence>
<dbReference type="Proteomes" id="UP000239203">
    <property type="component" value="Unassembled WGS sequence"/>
</dbReference>
<name>A0A2S6GL61_9PSEU</name>
<feature type="domain" description="DUF397" evidence="1">
    <location>
        <begin position="6"/>
        <end position="57"/>
    </location>
</feature>
<dbReference type="RefSeq" id="WP_104480929.1">
    <property type="nucleotide sequence ID" value="NZ_CP154825.1"/>
</dbReference>
<protein>
    <submittedName>
        <fullName evidence="2">Uncharacterized protein DUF397</fullName>
    </submittedName>
</protein>
<proteinExistence type="predicted"/>
<organism evidence="2 3">
    <name type="scientific">Actinokineospora auranticolor</name>
    <dbReference type="NCBI Taxonomy" id="155976"/>
    <lineage>
        <taxon>Bacteria</taxon>
        <taxon>Bacillati</taxon>
        <taxon>Actinomycetota</taxon>
        <taxon>Actinomycetes</taxon>
        <taxon>Pseudonocardiales</taxon>
        <taxon>Pseudonocardiaceae</taxon>
        <taxon>Actinokineospora</taxon>
    </lineage>
</organism>
<dbReference type="Pfam" id="PF04149">
    <property type="entry name" value="DUF397"/>
    <property type="match status" value="1"/>
</dbReference>
<reference evidence="2 3" key="1">
    <citation type="submission" date="2018-02" db="EMBL/GenBank/DDBJ databases">
        <title>Genomic Encyclopedia of Archaeal and Bacterial Type Strains, Phase II (KMG-II): from individual species to whole genera.</title>
        <authorList>
            <person name="Goeker M."/>
        </authorList>
    </citation>
    <scope>NUCLEOTIDE SEQUENCE [LARGE SCALE GENOMIC DNA]</scope>
    <source>
        <strain evidence="2 3">YU 961-1</strain>
    </source>
</reference>